<reference evidence="7" key="2">
    <citation type="submission" date="2019-06" db="EMBL/GenBank/DDBJ databases">
        <title>Genomics analysis of Aphanomyces spp. identifies a new class of oomycete effector associated with host adaptation.</title>
        <authorList>
            <person name="Gaulin E."/>
        </authorList>
    </citation>
    <scope>NUCLEOTIDE SEQUENCE</scope>
    <source>
        <strain evidence="7">CBS 578.67</strain>
    </source>
</reference>
<accession>A0A485K2C6</accession>
<dbReference type="PANTHER" id="PTHR46208:SF1">
    <property type="entry name" value="MITOCHONDRIAL IMPORT RECEPTOR SUBUNIT TOM70"/>
    <property type="match status" value="1"/>
</dbReference>
<dbReference type="AlphaFoldDB" id="A0A485K2C6"/>
<proteinExistence type="predicted"/>
<evidence type="ECO:0000256" key="6">
    <source>
        <dbReference type="ARBA" id="ARBA00023136"/>
    </source>
</evidence>
<dbReference type="SUPFAM" id="SSF48452">
    <property type="entry name" value="TPR-like"/>
    <property type="match status" value="1"/>
</dbReference>
<dbReference type="OrthoDB" id="2942533at2759"/>
<keyword evidence="6" id="KW-0472">Membrane</keyword>
<dbReference type="GO" id="GO:0016020">
    <property type="term" value="C:membrane"/>
    <property type="evidence" value="ECO:0007669"/>
    <property type="project" value="UniProtKB-SubCell"/>
</dbReference>
<dbReference type="EMBL" id="VJMH01000005">
    <property type="protein sequence ID" value="KAF0720648.1"/>
    <property type="molecule type" value="Genomic_DNA"/>
</dbReference>
<evidence type="ECO:0000256" key="5">
    <source>
        <dbReference type="ARBA" id="ARBA00022989"/>
    </source>
</evidence>
<evidence type="ECO:0000256" key="3">
    <source>
        <dbReference type="ARBA" id="ARBA00022737"/>
    </source>
</evidence>
<dbReference type="Proteomes" id="UP000332933">
    <property type="component" value="Unassembled WGS sequence"/>
</dbReference>
<evidence type="ECO:0000256" key="2">
    <source>
        <dbReference type="ARBA" id="ARBA00022692"/>
    </source>
</evidence>
<gene>
    <name evidence="8" type="primary">Aste57867_162</name>
    <name evidence="7" type="ORF">As57867_000162</name>
    <name evidence="8" type="ORF">ASTE57867_162</name>
</gene>
<dbReference type="PANTHER" id="PTHR46208">
    <property type="entry name" value="MITOCHONDRIAL IMPORT RECEPTOR SUBUNIT TOM70"/>
    <property type="match status" value="1"/>
</dbReference>
<sequence>MHGSYLYITGDVAAALDMINRCLELDPTNVNSIKKAGFLCELGDFELADKTFQNAATLDDNSTDVYLHNGQMGDYSSAVATARRSITLFATLVVFHISFDMAMNMTGSIYQSLHGFWSNSPRHHAITSDKHLWCGFEAYAKNKKYNRFYILCLHRLYRAGARNDEREGEGPAS</sequence>
<evidence type="ECO:0000256" key="1">
    <source>
        <dbReference type="ARBA" id="ARBA00004370"/>
    </source>
</evidence>
<evidence type="ECO:0000256" key="4">
    <source>
        <dbReference type="ARBA" id="ARBA00022803"/>
    </source>
</evidence>
<dbReference type="EMBL" id="CAADRA010000005">
    <property type="protein sequence ID" value="VFT77388.1"/>
    <property type="molecule type" value="Genomic_DNA"/>
</dbReference>
<keyword evidence="4" id="KW-0802">TPR repeat</keyword>
<name>A0A485K2C6_9STRA</name>
<protein>
    <submittedName>
        <fullName evidence="8">Aste57867_162 protein</fullName>
    </submittedName>
</protein>
<keyword evidence="3" id="KW-0677">Repeat</keyword>
<reference evidence="8 9" key="1">
    <citation type="submission" date="2019-03" db="EMBL/GenBank/DDBJ databases">
        <authorList>
            <person name="Gaulin E."/>
            <person name="Dumas B."/>
        </authorList>
    </citation>
    <scope>NUCLEOTIDE SEQUENCE [LARGE SCALE GENOMIC DNA]</scope>
    <source>
        <strain evidence="8">CBS 568.67</strain>
    </source>
</reference>
<keyword evidence="5" id="KW-1133">Transmembrane helix</keyword>
<evidence type="ECO:0000313" key="8">
    <source>
        <dbReference type="EMBL" id="VFT77388.1"/>
    </source>
</evidence>
<evidence type="ECO:0000313" key="9">
    <source>
        <dbReference type="Proteomes" id="UP000332933"/>
    </source>
</evidence>
<keyword evidence="9" id="KW-1185">Reference proteome</keyword>
<keyword evidence="2" id="KW-0812">Transmembrane</keyword>
<evidence type="ECO:0000313" key="7">
    <source>
        <dbReference type="EMBL" id="KAF0720648.1"/>
    </source>
</evidence>
<dbReference type="GO" id="GO:0005737">
    <property type="term" value="C:cytoplasm"/>
    <property type="evidence" value="ECO:0007669"/>
    <property type="project" value="UniProtKB-ARBA"/>
</dbReference>
<dbReference type="InterPro" id="IPR011990">
    <property type="entry name" value="TPR-like_helical_dom_sf"/>
</dbReference>
<dbReference type="Gene3D" id="1.25.40.10">
    <property type="entry name" value="Tetratricopeptide repeat domain"/>
    <property type="match status" value="1"/>
</dbReference>
<comment type="subcellular location">
    <subcellularLocation>
        <location evidence="1">Membrane</location>
    </subcellularLocation>
</comment>
<organism evidence="8 9">
    <name type="scientific">Aphanomyces stellatus</name>
    <dbReference type="NCBI Taxonomy" id="120398"/>
    <lineage>
        <taxon>Eukaryota</taxon>
        <taxon>Sar</taxon>
        <taxon>Stramenopiles</taxon>
        <taxon>Oomycota</taxon>
        <taxon>Saprolegniomycetes</taxon>
        <taxon>Saprolegniales</taxon>
        <taxon>Verrucalvaceae</taxon>
        <taxon>Aphanomyces</taxon>
    </lineage>
</organism>